<sequence length="126" mass="13739">MSLHTRAGFTDFVTGLPGVTVHEQWESLVAKVGGKAFALLGDGSWQVVFKVPEETFEILTTQEGVVQAAYFAKRQWVSVERGALDDEALKAYVARSHRTIAGKLTRKIQAELGLEAYLAEASGRTA</sequence>
<dbReference type="PATRIC" id="fig|443610.3.peg.2370"/>
<dbReference type="STRING" id="443610.VE25_20250"/>
<protein>
    <recommendedName>
        <fullName evidence="3">MmcQ/YjbR family DNA-binding protein</fullName>
    </recommendedName>
</protein>
<dbReference type="RefSeq" id="WP_046110484.1">
    <property type="nucleotide sequence ID" value="NZ_JZEX01000185.1"/>
</dbReference>
<dbReference type="Pfam" id="PF04237">
    <property type="entry name" value="YjbR"/>
    <property type="match status" value="1"/>
</dbReference>
<reference evidence="1 2" key="1">
    <citation type="submission" date="2015-03" db="EMBL/GenBank/DDBJ databases">
        <authorList>
            <person name="Hassan Y.I."/>
            <person name="Lepp D."/>
            <person name="Li X.-Z."/>
            <person name="Zhou T."/>
        </authorList>
    </citation>
    <scope>NUCLEOTIDE SEQUENCE [LARGE SCALE GENOMIC DNA]</scope>
    <source>
        <strain evidence="1 2">BD-c194</strain>
    </source>
</reference>
<evidence type="ECO:0000313" key="2">
    <source>
        <dbReference type="Proteomes" id="UP000033632"/>
    </source>
</evidence>
<organism evidence="1 2">
    <name type="scientific">Devosia geojensis</name>
    <dbReference type="NCBI Taxonomy" id="443610"/>
    <lineage>
        <taxon>Bacteria</taxon>
        <taxon>Pseudomonadati</taxon>
        <taxon>Pseudomonadota</taxon>
        <taxon>Alphaproteobacteria</taxon>
        <taxon>Hyphomicrobiales</taxon>
        <taxon>Devosiaceae</taxon>
        <taxon>Devosia</taxon>
    </lineage>
</organism>
<dbReference type="InterPro" id="IPR058532">
    <property type="entry name" value="YjbR/MT2646/Rv2570-like"/>
</dbReference>
<dbReference type="InterPro" id="IPR007351">
    <property type="entry name" value="YjbR"/>
</dbReference>
<comment type="caution">
    <text evidence="1">The sequence shown here is derived from an EMBL/GenBank/DDBJ whole genome shotgun (WGS) entry which is preliminary data.</text>
</comment>
<keyword evidence="2" id="KW-1185">Reference proteome</keyword>
<dbReference type="Proteomes" id="UP000033632">
    <property type="component" value="Unassembled WGS sequence"/>
</dbReference>
<dbReference type="PANTHER" id="PTHR35145">
    <property type="entry name" value="CYTOPLASMIC PROTEIN-RELATED"/>
    <property type="match status" value="1"/>
</dbReference>
<accession>A0A0F5FDV2</accession>
<dbReference type="PANTHER" id="PTHR35145:SF1">
    <property type="entry name" value="CYTOPLASMIC PROTEIN"/>
    <property type="match status" value="1"/>
</dbReference>
<dbReference type="Gene3D" id="3.90.1150.30">
    <property type="match status" value="1"/>
</dbReference>
<dbReference type="InterPro" id="IPR038056">
    <property type="entry name" value="YjbR-like_sf"/>
</dbReference>
<gene>
    <name evidence="1" type="ORF">VE25_20250</name>
</gene>
<dbReference type="EMBL" id="JZEX01000185">
    <property type="protein sequence ID" value="KKB06983.1"/>
    <property type="molecule type" value="Genomic_DNA"/>
</dbReference>
<proteinExistence type="predicted"/>
<evidence type="ECO:0000313" key="1">
    <source>
        <dbReference type="EMBL" id="KKB06983.1"/>
    </source>
</evidence>
<dbReference type="SUPFAM" id="SSF142906">
    <property type="entry name" value="YjbR-like"/>
    <property type="match status" value="1"/>
</dbReference>
<dbReference type="OrthoDB" id="9804614at2"/>
<evidence type="ECO:0008006" key="3">
    <source>
        <dbReference type="Google" id="ProtNLM"/>
    </source>
</evidence>
<dbReference type="AlphaFoldDB" id="A0A0F5FDV2"/>
<name>A0A0F5FDV2_9HYPH</name>